<dbReference type="PANTHER" id="PTHR42912">
    <property type="entry name" value="METHYLTRANSFERASE"/>
    <property type="match status" value="1"/>
</dbReference>
<organism evidence="2 3">
    <name type="scientific">Candidatus Ozemobacter sibiricus</name>
    <dbReference type="NCBI Taxonomy" id="2268124"/>
    <lineage>
        <taxon>Bacteria</taxon>
        <taxon>Candidatus Ozemobacteria</taxon>
        <taxon>Candidatus Ozemobacterales</taxon>
        <taxon>Candidatus Ozemobacteraceae</taxon>
        <taxon>Candidatus Ozemobacter</taxon>
    </lineage>
</organism>
<dbReference type="SUPFAM" id="SSF53335">
    <property type="entry name" value="S-adenosyl-L-methionine-dependent methyltransferases"/>
    <property type="match status" value="1"/>
</dbReference>
<dbReference type="InterPro" id="IPR029063">
    <property type="entry name" value="SAM-dependent_MTases_sf"/>
</dbReference>
<evidence type="ECO:0000313" key="2">
    <source>
        <dbReference type="EMBL" id="RCK79845.1"/>
    </source>
</evidence>
<dbReference type="GO" id="GO:0008757">
    <property type="term" value="F:S-adenosylmethionine-dependent methyltransferase activity"/>
    <property type="evidence" value="ECO:0007669"/>
    <property type="project" value="InterPro"/>
</dbReference>
<protein>
    <recommendedName>
        <fullName evidence="1">Methyltransferase type 11 domain-containing protein</fullName>
    </recommendedName>
</protein>
<feature type="domain" description="Methyltransferase type 11" evidence="1">
    <location>
        <begin position="41"/>
        <end position="137"/>
    </location>
</feature>
<accession>A0A367ZNZ1</accession>
<dbReference type="Proteomes" id="UP000252355">
    <property type="component" value="Unassembled WGS sequence"/>
</dbReference>
<dbReference type="CDD" id="cd02440">
    <property type="entry name" value="AdoMet_MTases"/>
    <property type="match status" value="1"/>
</dbReference>
<dbReference type="PANTHER" id="PTHR42912:SF93">
    <property type="entry name" value="N6-ADENOSINE-METHYLTRANSFERASE TMT1A"/>
    <property type="match status" value="1"/>
</dbReference>
<name>A0A367ZNZ1_9BACT</name>
<evidence type="ECO:0000259" key="1">
    <source>
        <dbReference type="Pfam" id="PF08241"/>
    </source>
</evidence>
<evidence type="ECO:0000313" key="3">
    <source>
        <dbReference type="Proteomes" id="UP000252355"/>
    </source>
</evidence>
<sequence>MTHKFNLEHAERLEQPDRLALFHPDLFLRQVTLPPAPVLADIGTGTGFYLPILSRWAGPAGMVWALDTQSEAVARARQKVRDLGLTNVEVAASRESELPLPDDSVDFALLAFVFHELERPEELLAELRRVMRADGRLGLVEWTKAERDKGPPPSEIPDPEAMRAMFARQGWREQWADTSGNYCHLFLFNLDPRRDAMLPE</sequence>
<reference evidence="2 3" key="1">
    <citation type="submission" date="2018-05" db="EMBL/GenBank/DDBJ databases">
        <title>A metagenomic window into the 2 km-deep terrestrial subsurface aquifer revealed taxonomically and functionally diverse microbial community comprising novel uncultured bacterial lineages.</title>
        <authorList>
            <person name="Kadnikov V.V."/>
            <person name="Mardanov A.V."/>
            <person name="Beletsky A.V."/>
            <person name="Banks D."/>
            <person name="Pimenov N.V."/>
            <person name="Frank Y.A."/>
            <person name="Karnachuk O.V."/>
            <person name="Ravin N.V."/>
        </authorList>
    </citation>
    <scope>NUCLEOTIDE SEQUENCE [LARGE SCALE GENOMIC DNA]</scope>
    <source>
        <strain evidence="2">BY5</strain>
    </source>
</reference>
<gene>
    <name evidence="2" type="ORF">OZSIB_3999</name>
</gene>
<dbReference type="InterPro" id="IPR050508">
    <property type="entry name" value="Methyltransf_Superfamily"/>
</dbReference>
<dbReference type="Gene3D" id="3.40.50.150">
    <property type="entry name" value="Vaccinia Virus protein VP39"/>
    <property type="match status" value="1"/>
</dbReference>
<proteinExistence type="predicted"/>
<dbReference type="AlphaFoldDB" id="A0A367ZNZ1"/>
<dbReference type="EMBL" id="QOQW01000010">
    <property type="protein sequence ID" value="RCK79845.1"/>
    <property type="molecule type" value="Genomic_DNA"/>
</dbReference>
<dbReference type="Pfam" id="PF08241">
    <property type="entry name" value="Methyltransf_11"/>
    <property type="match status" value="1"/>
</dbReference>
<comment type="caution">
    <text evidence="2">The sequence shown here is derived from an EMBL/GenBank/DDBJ whole genome shotgun (WGS) entry which is preliminary data.</text>
</comment>
<dbReference type="InterPro" id="IPR013216">
    <property type="entry name" value="Methyltransf_11"/>
</dbReference>